<gene>
    <name evidence="2" type="ORF">E4U42_005696</name>
</gene>
<keyword evidence="1" id="KW-0732">Signal</keyword>
<evidence type="ECO:0008006" key="4">
    <source>
        <dbReference type="Google" id="ProtNLM"/>
    </source>
</evidence>
<proteinExistence type="predicted"/>
<accession>A0A8K0J678</accession>
<protein>
    <recommendedName>
        <fullName evidence="4">Cyanovirin-N domain-containing protein</fullName>
    </recommendedName>
</protein>
<sequence length="116" mass="12458">MKFSASVAVAATAIFAGQTLADCAYNGKVKLLDLKKCLVHYWGSDCGDGTNVRLDGETYTLTSGGNLLTALRVHCPAEPESPWTIVCDPHSTINVRFVCKNQSEYPIFETAGTVSV</sequence>
<keyword evidence="3" id="KW-1185">Reference proteome</keyword>
<evidence type="ECO:0000313" key="2">
    <source>
        <dbReference type="EMBL" id="KAG5921825.1"/>
    </source>
</evidence>
<comment type="caution">
    <text evidence="2">The sequence shown here is derived from an EMBL/GenBank/DDBJ whole genome shotgun (WGS) entry which is preliminary data.</text>
</comment>
<feature type="signal peptide" evidence="1">
    <location>
        <begin position="1"/>
        <end position="21"/>
    </location>
</feature>
<dbReference type="Proteomes" id="UP000811619">
    <property type="component" value="Unassembled WGS sequence"/>
</dbReference>
<organism evidence="2 3">
    <name type="scientific">Claviceps africana</name>
    <dbReference type="NCBI Taxonomy" id="83212"/>
    <lineage>
        <taxon>Eukaryota</taxon>
        <taxon>Fungi</taxon>
        <taxon>Dikarya</taxon>
        <taxon>Ascomycota</taxon>
        <taxon>Pezizomycotina</taxon>
        <taxon>Sordariomycetes</taxon>
        <taxon>Hypocreomycetidae</taxon>
        <taxon>Hypocreales</taxon>
        <taxon>Clavicipitaceae</taxon>
        <taxon>Claviceps</taxon>
    </lineage>
</organism>
<evidence type="ECO:0000256" key="1">
    <source>
        <dbReference type="SAM" id="SignalP"/>
    </source>
</evidence>
<reference evidence="2" key="1">
    <citation type="journal article" date="2020" name="bioRxiv">
        <title>Whole genome comparisons of ergot fungi reveals the divergence and evolution of species within the genus Claviceps are the result of varying mechanisms driving genome evolution and host range expansion.</title>
        <authorList>
            <person name="Wyka S.A."/>
            <person name="Mondo S.J."/>
            <person name="Liu M."/>
            <person name="Dettman J."/>
            <person name="Nalam V."/>
            <person name="Broders K.D."/>
        </authorList>
    </citation>
    <scope>NUCLEOTIDE SEQUENCE</scope>
    <source>
        <strain evidence="2">CCC 489</strain>
    </source>
</reference>
<name>A0A8K0J678_9HYPO</name>
<feature type="chain" id="PRO_5035443748" description="Cyanovirin-N domain-containing protein" evidence="1">
    <location>
        <begin position="22"/>
        <end position="116"/>
    </location>
</feature>
<evidence type="ECO:0000313" key="3">
    <source>
        <dbReference type="Proteomes" id="UP000811619"/>
    </source>
</evidence>
<dbReference type="AlphaFoldDB" id="A0A8K0J678"/>
<dbReference type="EMBL" id="SRPY01000543">
    <property type="protein sequence ID" value="KAG5921825.1"/>
    <property type="molecule type" value="Genomic_DNA"/>
</dbReference>